<gene>
    <name evidence="4" type="ORF">PACLA_8A008552</name>
</gene>
<evidence type="ECO:0000256" key="1">
    <source>
        <dbReference type="ARBA" id="ARBA00006926"/>
    </source>
</evidence>
<keyword evidence="2 4" id="KW-0575">Peroxidase</keyword>
<keyword evidence="3" id="KW-0560">Oxidoreductase</keyword>
<sequence length="116" mass="12945">FEAKGIDGTMVSLPKYKGFVTLIVNFAKKEPESDDVIKTFAAGYNVKFDMFSKINVNGSNALPLYKYLKSQLKGTLGSFIKWNFAKFLCNRDGKPVKRYSPTTAPLDIVPDIEALL</sequence>
<dbReference type="GO" id="GO:0006979">
    <property type="term" value="P:response to oxidative stress"/>
    <property type="evidence" value="ECO:0007669"/>
    <property type="project" value="InterPro"/>
</dbReference>
<evidence type="ECO:0000256" key="2">
    <source>
        <dbReference type="ARBA" id="ARBA00022559"/>
    </source>
</evidence>
<organism evidence="4 5">
    <name type="scientific">Paramuricea clavata</name>
    <name type="common">Red gorgonian</name>
    <name type="synonym">Violescent sea-whip</name>
    <dbReference type="NCBI Taxonomy" id="317549"/>
    <lineage>
        <taxon>Eukaryota</taxon>
        <taxon>Metazoa</taxon>
        <taxon>Cnidaria</taxon>
        <taxon>Anthozoa</taxon>
        <taxon>Octocorallia</taxon>
        <taxon>Malacalcyonacea</taxon>
        <taxon>Plexauridae</taxon>
        <taxon>Paramuricea</taxon>
    </lineage>
</organism>
<dbReference type="PANTHER" id="PTHR11592">
    <property type="entry name" value="GLUTATHIONE PEROXIDASE"/>
    <property type="match status" value="1"/>
</dbReference>
<evidence type="ECO:0000313" key="4">
    <source>
        <dbReference type="EMBL" id="CAB4039909.1"/>
    </source>
</evidence>
<dbReference type="CDD" id="cd00340">
    <property type="entry name" value="GSH_Peroxidase"/>
    <property type="match status" value="1"/>
</dbReference>
<dbReference type="PROSITE" id="PS51355">
    <property type="entry name" value="GLUTATHIONE_PEROXID_3"/>
    <property type="match status" value="1"/>
</dbReference>
<feature type="non-terminal residue" evidence="4">
    <location>
        <position position="1"/>
    </location>
</feature>
<dbReference type="OrthoDB" id="446890at2759"/>
<dbReference type="Pfam" id="PF00255">
    <property type="entry name" value="GSHPx"/>
    <property type="match status" value="1"/>
</dbReference>
<proteinExistence type="inferred from homology"/>
<reference evidence="4" key="1">
    <citation type="submission" date="2020-04" db="EMBL/GenBank/DDBJ databases">
        <authorList>
            <person name="Alioto T."/>
            <person name="Alioto T."/>
            <person name="Gomez Garrido J."/>
        </authorList>
    </citation>
    <scope>NUCLEOTIDE SEQUENCE</scope>
    <source>
        <strain evidence="4">A484AB</strain>
    </source>
</reference>
<comment type="caution">
    <text evidence="4">The sequence shown here is derived from an EMBL/GenBank/DDBJ whole genome shotgun (WGS) entry which is preliminary data.</text>
</comment>
<dbReference type="PANTHER" id="PTHR11592:SF78">
    <property type="entry name" value="GLUTATHIONE PEROXIDASE"/>
    <property type="match status" value="1"/>
</dbReference>
<dbReference type="PIRSF" id="PIRSF000303">
    <property type="entry name" value="Glutathion_perox"/>
    <property type="match status" value="1"/>
</dbReference>
<dbReference type="EMBL" id="CACRXK020026040">
    <property type="protein sequence ID" value="CAB4039909.1"/>
    <property type="molecule type" value="Genomic_DNA"/>
</dbReference>
<dbReference type="Gene3D" id="3.40.30.10">
    <property type="entry name" value="Glutaredoxin"/>
    <property type="match status" value="1"/>
</dbReference>
<dbReference type="GO" id="GO:0004601">
    <property type="term" value="F:peroxidase activity"/>
    <property type="evidence" value="ECO:0007669"/>
    <property type="project" value="UniProtKB-KW"/>
</dbReference>
<accession>A0A7D9LXH2</accession>
<dbReference type="AlphaFoldDB" id="A0A7D9LXH2"/>
<evidence type="ECO:0000256" key="3">
    <source>
        <dbReference type="ARBA" id="ARBA00023002"/>
    </source>
</evidence>
<comment type="similarity">
    <text evidence="1">Belongs to the glutathione peroxidase family.</text>
</comment>
<protein>
    <submittedName>
        <fullName evidence="4">Glutathione peroxidase-like</fullName>
    </submittedName>
</protein>
<dbReference type="SUPFAM" id="SSF52833">
    <property type="entry name" value="Thioredoxin-like"/>
    <property type="match status" value="1"/>
</dbReference>
<name>A0A7D9LXH2_PARCT</name>
<dbReference type="InterPro" id="IPR000889">
    <property type="entry name" value="Glutathione_peroxidase"/>
</dbReference>
<dbReference type="Proteomes" id="UP001152795">
    <property type="component" value="Unassembled WGS sequence"/>
</dbReference>
<keyword evidence="5" id="KW-1185">Reference proteome</keyword>
<dbReference type="InterPro" id="IPR036249">
    <property type="entry name" value="Thioredoxin-like_sf"/>
</dbReference>
<evidence type="ECO:0000313" key="5">
    <source>
        <dbReference type="Proteomes" id="UP001152795"/>
    </source>
</evidence>